<dbReference type="PROSITE" id="PS51257">
    <property type="entry name" value="PROKAR_LIPOPROTEIN"/>
    <property type="match status" value="1"/>
</dbReference>
<feature type="domain" description="Pyrrolo-quinoline quinone repeat" evidence="1">
    <location>
        <begin position="387"/>
        <end position="447"/>
    </location>
</feature>
<organism evidence="2 3">
    <name type="scientific">Sneathiella chinensis</name>
    <dbReference type="NCBI Taxonomy" id="349750"/>
    <lineage>
        <taxon>Bacteria</taxon>
        <taxon>Pseudomonadati</taxon>
        <taxon>Pseudomonadota</taxon>
        <taxon>Alphaproteobacteria</taxon>
        <taxon>Sneathiellales</taxon>
        <taxon>Sneathiellaceae</taxon>
        <taxon>Sneathiella</taxon>
    </lineage>
</organism>
<dbReference type="RefSeq" id="WP_284347886.1">
    <property type="nucleotide sequence ID" value="NZ_BSNF01000008.1"/>
</dbReference>
<name>A0ABQ5U790_9PROT</name>
<dbReference type="EMBL" id="BSNF01000008">
    <property type="protein sequence ID" value="GLQ07595.1"/>
    <property type="molecule type" value="Genomic_DNA"/>
</dbReference>
<proteinExistence type="predicted"/>
<keyword evidence="3" id="KW-1185">Reference proteome</keyword>
<dbReference type="SUPFAM" id="SSF50998">
    <property type="entry name" value="Quinoprotein alcohol dehydrogenase-like"/>
    <property type="match status" value="1"/>
</dbReference>
<evidence type="ECO:0000313" key="2">
    <source>
        <dbReference type="EMBL" id="GLQ07595.1"/>
    </source>
</evidence>
<accession>A0ABQ5U790</accession>
<gene>
    <name evidence="2" type="ORF">GCM10007924_28160</name>
</gene>
<dbReference type="InterPro" id="IPR011047">
    <property type="entry name" value="Quinoprotein_ADH-like_sf"/>
</dbReference>
<protein>
    <recommendedName>
        <fullName evidence="1">Pyrrolo-quinoline quinone repeat domain-containing protein</fullName>
    </recommendedName>
</protein>
<feature type="domain" description="Pyrrolo-quinoline quinone repeat" evidence="1">
    <location>
        <begin position="131"/>
        <end position="366"/>
    </location>
</feature>
<dbReference type="PANTHER" id="PTHR34512:SF30">
    <property type="entry name" value="OUTER MEMBRANE PROTEIN ASSEMBLY FACTOR BAMB"/>
    <property type="match status" value="1"/>
</dbReference>
<dbReference type="InterPro" id="IPR015943">
    <property type="entry name" value="WD40/YVTN_repeat-like_dom_sf"/>
</dbReference>
<dbReference type="SMART" id="SM00564">
    <property type="entry name" value="PQQ"/>
    <property type="match status" value="6"/>
</dbReference>
<dbReference type="PANTHER" id="PTHR34512">
    <property type="entry name" value="CELL SURFACE PROTEIN"/>
    <property type="match status" value="1"/>
</dbReference>
<evidence type="ECO:0000259" key="1">
    <source>
        <dbReference type="Pfam" id="PF13360"/>
    </source>
</evidence>
<dbReference type="InterPro" id="IPR018391">
    <property type="entry name" value="PQQ_b-propeller_rpt"/>
</dbReference>
<reference evidence="2" key="1">
    <citation type="journal article" date="2014" name="Int. J. Syst. Evol. Microbiol.">
        <title>Complete genome of a new Firmicutes species belonging to the dominant human colonic microbiota ('Ruminococcus bicirculans') reveals two chromosomes and a selective capacity to utilize plant glucans.</title>
        <authorList>
            <consortium name="NISC Comparative Sequencing Program"/>
            <person name="Wegmann U."/>
            <person name="Louis P."/>
            <person name="Goesmann A."/>
            <person name="Henrissat B."/>
            <person name="Duncan S.H."/>
            <person name="Flint H.J."/>
        </authorList>
    </citation>
    <scope>NUCLEOTIDE SEQUENCE</scope>
    <source>
        <strain evidence="2">NBRC 103408</strain>
    </source>
</reference>
<reference evidence="2" key="2">
    <citation type="submission" date="2023-01" db="EMBL/GenBank/DDBJ databases">
        <title>Draft genome sequence of Sneathiella chinensis strain NBRC 103408.</title>
        <authorList>
            <person name="Sun Q."/>
            <person name="Mori K."/>
        </authorList>
    </citation>
    <scope>NUCLEOTIDE SEQUENCE</scope>
    <source>
        <strain evidence="2">NBRC 103408</strain>
    </source>
</reference>
<dbReference type="Pfam" id="PF13360">
    <property type="entry name" value="PQQ_2"/>
    <property type="match status" value="2"/>
</dbReference>
<dbReference type="Gene3D" id="2.130.10.10">
    <property type="entry name" value="YVTN repeat-like/Quinoprotein amine dehydrogenase"/>
    <property type="match status" value="1"/>
</dbReference>
<evidence type="ECO:0000313" key="3">
    <source>
        <dbReference type="Proteomes" id="UP001161409"/>
    </source>
</evidence>
<comment type="caution">
    <text evidence="2">The sequence shown here is derived from an EMBL/GenBank/DDBJ whole genome shotgun (WGS) entry which is preliminary data.</text>
</comment>
<dbReference type="Proteomes" id="UP001161409">
    <property type="component" value="Unassembled WGS sequence"/>
</dbReference>
<dbReference type="InterPro" id="IPR002372">
    <property type="entry name" value="PQQ_rpt_dom"/>
</dbReference>
<sequence>MVKKTVAYAVKTASIGGMLIVLSACEMLPDWLGEAQAPPLPGERISILALEQSLEPDEGLSDLTVRLPGPYVNENWPQSGGTASHAMHHLTLADDLNEVWRVSIGQGSDDENRVTTAPVIADGRVFAMDSESRVRAFSQEDGKKLWAVNLTPRGEEDGVVGGGVSAEYGRVFASTSYGEVYSLDPESGGMYWKQDIGAPIRSAPTIAEGHVFVVTYDSRVFALDVLTGEVEWSYEGGMEITGLLGAASPAVSSGTVVVPFSSGELYALRADNGEQAWSDQLQARRRYSSLSSISDIVGFPVIDRGMVFAASYSGRMVGIDLRSGNRKWVQEISTTQTPWVVGDFIYVVTTDGELVCLSRSNGLIRWVRPLGKFEDPEEKSGLIVWAGPILASDRLILVSNYGIAVSVSPYDGKILGKVELSDNASIAPVVAGGMLFVLTDDAQLVAYR</sequence>